<dbReference type="RefSeq" id="WP_344324798.1">
    <property type="nucleotide sequence ID" value="NZ_BAAAPY010000002.1"/>
</dbReference>
<evidence type="ECO:0000313" key="10">
    <source>
        <dbReference type="Proteomes" id="UP001501480"/>
    </source>
</evidence>
<dbReference type="EMBL" id="BAAAPY010000002">
    <property type="protein sequence ID" value="GAA2072552.1"/>
    <property type="molecule type" value="Genomic_DNA"/>
</dbReference>
<keyword evidence="3" id="KW-1003">Cell membrane</keyword>
<keyword evidence="4 7" id="KW-0812">Transmembrane</keyword>
<evidence type="ECO:0000256" key="7">
    <source>
        <dbReference type="SAM" id="Phobius"/>
    </source>
</evidence>
<evidence type="ECO:0000256" key="1">
    <source>
        <dbReference type="ARBA" id="ARBA00004651"/>
    </source>
</evidence>
<dbReference type="Proteomes" id="UP001501480">
    <property type="component" value="Unassembled WGS sequence"/>
</dbReference>
<keyword evidence="10" id="KW-1185">Reference proteome</keyword>
<evidence type="ECO:0000259" key="8">
    <source>
        <dbReference type="Pfam" id="PF09335"/>
    </source>
</evidence>
<evidence type="ECO:0000256" key="5">
    <source>
        <dbReference type="ARBA" id="ARBA00022989"/>
    </source>
</evidence>
<keyword evidence="6 7" id="KW-0472">Membrane</keyword>
<sequence>MNGPDDGLAGFFVDLMESLGLLGAAIAVGADNLFPPIPSEIILPLAGFAAAQGTFSLTGALLATTLGSVVGAMILYGLGRGFGRERAVWVFTHVPLLKLGDLERTEAWFARHGYKAIFFGRMIPIFRSLISLPAGVERMNVGLFLLLTAGGSAVWNAIWVVAGFRLGEEWDRVEPYAGTFQKVVVVAVAVLVCVFVVVRVREYFPRRRRGH</sequence>
<feature type="domain" description="VTT" evidence="8">
    <location>
        <begin position="37"/>
        <end position="163"/>
    </location>
</feature>
<organism evidence="9 10">
    <name type="scientific">Aeromicrobium halocynthiae</name>
    <dbReference type="NCBI Taxonomy" id="560557"/>
    <lineage>
        <taxon>Bacteria</taxon>
        <taxon>Bacillati</taxon>
        <taxon>Actinomycetota</taxon>
        <taxon>Actinomycetes</taxon>
        <taxon>Propionibacteriales</taxon>
        <taxon>Nocardioidaceae</taxon>
        <taxon>Aeromicrobium</taxon>
    </lineage>
</organism>
<reference evidence="9 10" key="1">
    <citation type="journal article" date="2019" name="Int. J. Syst. Evol. Microbiol.">
        <title>The Global Catalogue of Microorganisms (GCM) 10K type strain sequencing project: providing services to taxonomists for standard genome sequencing and annotation.</title>
        <authorList>
            <consortium name="The Broad Institute Genomics Platform"/>
            <consortium name="The Broad Institute Genome Sequencing Center for Infectious Disease"/>
            <person name="Wu L."/>
            <person name="Ma J."/>
        </authorList>
    </citation>
    <scope>NUCLEOTIDE SEQUENCE [LARGE SCALE GENOMIC DNA]</scope>
    <source>
        <strain evidence="9 10">JCM 15749</strain>
    </source>
</reference>
<feature type="transmembrane region" description="Helical" evidence="7">
    <location>
        <begin position="141"/>
        <end position="162"/>
    </location>
</feature>
<dbReference type="Pfam" id="PF09335">
    <property type="entry name" value="VTT_dom"/>
    <property type="match status" value="1"/>
</dbReference>
<proteinExistence type="inferred from homology"/>
<accession>A0ABN2VU93</accession>
<evidence type="ECO:0000256" key="2">
    <source>
        <dbReference type="ARBA" id="ARBA00010792"/>
    </source>
</evidence>
<dbReference type="InterPro" id="IPR032816">
    <property type="entry name" value="VTT_dom"/>
</dbReference>
<dbReference type="InterPro" id="IPR051311">
    <property type="entry name" value="DedA_domain"/>
</dbReference>
<comment type="subcellular location">
    <subcellularLocation>
        <location evidence="1">Cell membrane</location>
        <topology evidence="1">Multi-pass membrane protein</topology>
    </subcellularLocation>
</comment>
<comment type="similarity">
    <text evidence="2">Belongs to the DedA family.</text>
</comment>
<dbReference type="PANTHER" id="PTHR42709">
    <property type="entry name" value="ALKALINE PHOSPHATASE LIKE PROTEIN"/>
    <property type="match status" value="1"/>
</dbReference>
<name>A0ABN2VU93_9ACTN</name>
<dbReference type="PANTHER" id="PTHR42709:SF6">
    <property type="entry name" value="UNDECAPRENYL PHOSPHATE TRANSPORTER A"/>
    <property type="match status" value="1"/>
</dbReference>
<comment type="caution">
    <text evidence="9">The sequence shown here is derived from an EMBL/GenBank/DDBJ whole genome shotgun (WGS) entry which is preliminary data.</text>
</comment>
<feature type="transmembrane region" description="Helical" evidence="7">
    <location>
        <begin position="7"/>
        <end position="30"/>
    </location>
</feature>
<feature type="transmembrane region" description="Helical" evidence="7">
    <location>
        <begin position="182"/>
        <end position="200"/>
    </location>
</feature>
<gene>
    <name evidence="9" type="ORF">GCM10009821_08300</name>
</gene>
<keyword evidence="5 7" id="KW-1133">Transmembrane helix</keyword>
<feature type="transmembrane region" description="Helical" evidence="7">
    <location>
        <begin position="50"/>
        <end position="76"/>
    </location>
</feature>
<protein>
    <submittedName>
        <fullName evidence="9">DedA family protein</fullName>
    </submittedName>
</protein>
<evidence type="ECO:0000256" key="4">
    <source>
        <dbReference type="ARBA" id="ARBA00022692"/>
    </source>
</evidence>
<evidence type="ECO:0000256" key="3">
    <source>
        <dbReference type="ARBA" id="ARBA00022475"/>
    </source>
</evidence>
<evidence type="ECO:0000313" key="9">
    <source>
        <dbReference type="EMBL" id="GAA2072552.1"/>
    </source>
</evidence>
<evidence type="ECO:0000256" key="6">
    <source>
        <dbReference type="ARBA" id="ARBA00023136"/>
    </source>
</evidence>